<dbReference type="InterPro" id="IPR010347">
    <property type="entry name" value="Tdp1"/>
</dbReference>
<evidence type="ECO:0000256" key="10">
    <source>
        <dbReference type="PIRSR" id="PIRSR610347-2"/>
    </source>
</evidence>
<dbReference type="GO" id="GO:0017005">
    <property type="term" value="F:3'-tyrosyl-DNA phosphodiesterase activity"/>
    <property type="evidence" value="ECO:0007669"/>
    <property type="project" value="TreeGrafter"/>
</dbReference>
<dbReference type="SUPFAM" id="SSF56024">
    <property type="entry name" value="Phospholipase D/nuclease"/>
    <property type="match status" value="2"/>
</dbReference>
<evidence type="ECO:0000256" key="12">
    <source>
        <dbReference type="SAM" id="MobiDB-lite"/>
    </source>
</evidence>
<reference evidence="14" key="1">
    <citation type="journal article" date="2013" name="BMC Genomics">
        <title>Unscrambling butterfly oogenesis.</title>
        <authorList>
            <person name="Carter J.M."/>
            <person name="Baker S.C."/>
            <person name="Pink R."/>
            <person name="Carter D.R."/>
            <person name="Collins A."/>
            <person name="Tomlin J."/>
            <person name="Gibbs M."/>
            <person name="Breuker C.J."/>
        </authorList>
    </citation>
    <scope>NUCLEOTIDE SEQUENCE</scope>
    <source>
        <tissue evidence="14">Ovary</tissue>
    </source>
</reference>
<dbReference type="PANTHER" id="PTHR12415:SF0">
    <property type="entry name" value="TYROSYL-DNA PHOSPHODIESTERASE 1"/>
    <property type="match status" value="1"/>
</dbReference>
<organism evidence="14">
    <name type="scientific">Pararge aegeria</name>
    <name type="common">speckled wood butterfly</name>
    <dbReference type="NCBI Taxonomy" id="116150"/>
    <lineage>
        <taxon>Eukaryota</taxon>
        <taxon>Metazoa</taxon>
        <taxon>Ecdysozoa</taxon>
        <taxon>Arthropoda</taxon>
        <taxon>Hexapoda</taxon>
        <taxon>Insecta</taxon>
        <taxon>Pterygota</taxon>
        <taxon>Neoptera</taxon>
        <taxon>Endopterygota</taxon>
        <taxon>Lepidoptera</taxon>
        <taxon>Glossata</taxon>
        <taxon>Ditrysia</taxon>
        <taxon>Papilionoidea</taxon>
        <taxon>Nymphalidae</taxon>
        <taxon>Satyrinae</taxon>
        <taxon>Satyrini</taxon>
        <taxon>Parargina</taxon>
        <taxon>Pararge</taxon>
    </lineage>
</organism>
<evidence type="ECO:0000256" key="1">
    <source>
        <dbReference type="ARBA" id="ARBA00004123"/>
    </source>
</evidence>
<accession>S4NP13</accession>
<dbReference type="GO" id="GO:0005634">
    <property type="term" value="C:nucleus"/>
    <property type="evidence" value="ECO:0007669"/>
    <property type="project" value="UniProtKB-SubCell"/>
</dbReference>
<evidence type="ECO:0000256" key="2">
    <source>
        <dbReference type="ARBA" id="ARBA00010205"/>
    </source>
</evidence>
<comment type="subcellular location">
    <subcellularLocation>
        <location evidence="1">Nucleus</location>
    </subcellularLocation>
</comment>
<dbReference type="AlphaFoldDB" id="S4NP13"/>
<dbReference type="GO" id="GO:0003690">
    <property type="term" value="F:double-stranded DNA binding"/>
    <property type="evidence" value="ECO:0007669"/>
    <property type="project" value="TreeGrafter"/>
</dbReference>
<feature type="active site" description="Nucleophile" evidence="9">
    <location>
        <position position="321"/>
    </location>
</feature>
<dbReference type="GO" id="GO:0004527">
    <property type="term" value="F:exonuclease activity"/>
    <property type="evidence" value="ECO:0007669"/>
    <property type="project" value="UniProtKB-KW"/>
</dbReference>
<feature type="region of interest" description="Disordered" evidence="12">
    <location>
        <begin position="90"/>
        <end position="127"/>
    </location>
</feature>
<dbReference type="EMBL" id="GAIX01012039">
    <property type="protein sequence ID" value="JAA80521.1"/>
    <property type="molecule type" value="Transcribed_RNA"/>
</dbReference>
<reference evidence="14" key="2">
    <citation type="submission" date="2013-05" db="EMBL/GenBank/DDBJ databases">
        <authorList>
            <person name="Carter J.-M."/>
            <person name="Baker S.C."/>
            <person name="Pink R."/>
            <person name="Carter D.R.F."/>
            <person name="Collins A."/>
            <person name="Tomlin J."/>
            <person name="Gibbs M."/>
            <person name="Breuker C.J."/>
        </authorList>
    </citation>
    <scope>NUCLEOTIDE SEQUENCE</scope>
    <source>
        <tissue evidence="14">Ovary</tissue>
    </source>
</reference>
<evidence type="ECO:0000256" key="7">
    <source>
        <dbReference type="ARBA" id="ARBA00023204"/>
    </source>
</evidence>
<evidence type="ECO:0000256" key="8">
    <source>
        <dbReference type="ARBA" id="ARBA00023242"/>
    </source>
</evidence>
<feature type="binding site" evidence="10">
    <location>
        <position position="552"/>
    </location>
    <ligand>
        <name>substrate</name>
    </ligand>
</feature>
<keyword evidence="7" id="KW-0234">DNA repair</keyword>
<feature type="binding site" evidence="10">
    <location>
        <position position="323"/>
    </location>
    <ligand>
        <name>substrate</name>
    </ligand>
</feature>
<sequence>MNHSSKRMNGMYGDRSSKRVKKECSYGASCYRMNPTHLREYSHPHLETILDSWSGSGSFEIPDKYSLQRSMITDQLNIIVEKKLYEPRAGAKAQNQEGPSEDMSQDSASVSQVNTTRTQVESDSSAVHTKVNLTSEPVKKCDKSVVKTSSDKSLLVQNCETSDKLSAGSSNREKSLSPTPGLGARIRDPSYRPVVPPARRAEDFLKVVRPRGLMRAKHAAAAPYHVFYTAVTAAPRTHHQPYSVTLLELLDPSLGELQSSLQINFMVEPAWLLAHYYFAGYSAKRLTILYGEECADMRALRSKPHVDAAHVRMATPFGKHHTKLMLLCYEDGAVRVVVSTANLYQDDWDNRTQGLWLSPRCPALAAGAAPHAGESPTQFKQDLLRYLAHYRLPNLVYYMERVKRCDFSHINVFLVASVPGSHAGPAWGLRRVGALLRQHCAVPAADSRAWPLVAQASSLGSFGADPKLWLCGDFLHHFTKTKNPPQTLTAPPPLQLIYPSLENVRQSHDGLLGGGCLPYAAAQHAKQRWLDAYLHQWSAAGTGRSRAMPHVKSYCRARGESAAYFLLTSANVSKAAWGCVNRGDGALRLMSYEAGVLLLPRHVIDEDFFPLGEAAPNRLVVPYDLPPVRYAPGMSAWVQDHLH</sequence>
<evidence type="ECO:0000313" key="14">
    <source>
        <dbReference type="EMBL" id="JAA80521.1"/>
    </source>
</evidence>
<name>S4NP13_9NEOP</name>
<dbReference type="Pfam" id="PF10283">
    <property type="entry name" value="zf-CCHH"/>
    <property type="match status" value="1"/>
</dbReference>
<proteinExistence type="inferred from homology"/>
<keyword evidence="4" id="KW-0227">DNA damage</keyword>
<dbReference type="GO" id="GO:0003697">
    <property type="term" value="F:single-stranded DNA binding"/>
    <property type="evidence" value="ECO:0007669"/>
    <property type="project" value="TreeGrafter"/>
</dbReference>
<dbReference type="PANTHER" id="PTHR12415">
    <property type="entry name" value="TYROSYL-DNA PHOSPHODIESTERASE 1"/>
    <property type="match status" value="1"/>
</dbReference>
<evidence type="ECO:0000256" key="3">
    <source>
        <dbReference type="ARBA" id="ARBA00022722"/>
    </source>
</evidence>
<evidence type="ECO:0000256" key="4">
    <source>
        <dbReference type="ARBA" id="ARBA00022763"/>
    </source>
</evidence>
<keyword evidence="5" id="KW-0378">Hydrolase</keyword>
<feature type="region of interest" description="Disordered" evidence="12">
    <location>
        <begin position="162"/>
        <end position="193"/>
    </location>
</feature>
<feature type="active site" description="Proton donor/acceptor" evidence="9">
    <location>
        <position position="550"/>
    </location>
</feature>
<keyword evidence="3" id="KW-0540">Nuclease</keyword>
<keyword evidence="8" id="KW-0539">Nucleus</keyword>
<comment type="similarity">
    <text evidence="2">Belongs to the tyrosyl-DNA phosphodiesterase family.</text>
</comment>
<evidence type="ECO:0000256" key="6">
    <source>
        <dbReference type="ARBA" id="ARBA00022839"/>
    </source>
</evidence>
<evidence type="ECO:0000259" key="13">
    <source>
        <dbReference type="Pfam" id="PF10283"/>
    </source>
</evidence>
<dbReference type="InterPro" id="IPR019406">
    <property type="entry name" value="APLF_PBZ"/>
</dbReference>
<keyword evidence="6" id="KW-0269">Exonuclease</keyword>
<evidence type="ECO:0000256" key="11">
    <source>
        <dbReference type="PIRSR" id="PIRSR610347-3"/>
    </source>
</evidence>
<evidence type="ECO:0000256" key="9">
    <source>
        <dbReference type="PIRSR" id="PIRSR610347-1"/>
    </source>
</evidence>
<dbReference type="Gene3D" id="3.30.870.10">
    <property type="entry name" value="Endonuclease Chain A"/>
    <property type="match status" value="2"/>
</dbReference>
<feature type="domain" description="PBZ-type" evidence="13">
    <location>
        <begin position="21"/>
        <end position="45"/>
    </location>
</feature>
<protein>
    <submittedName>
        <fullName evidence="14">Putative tyrosyl-DNA phosphodiesterase</fullName>
    </submittedName>
</protein>
<feature type="site" description="Interaction with DNA" evidence="11">
    <location>
        <position position="573"/>
    </location>
</feature>
<evidence type="ECO:0000256" key="5">
    <source>
        <dbReference type="ARBA" id="ARBA00022801"/>
    </source>
</evidence>
<dbReference type="GO" id="GO:0006281">
    <property type="term" value="P:DNA repair"/>
    <property type="evidence" value="ECO:0007669"/>
    <property type="project" value="UniProtKB-KW"/>
</dbReference>
<dbReference type="Pfam" id="PF06087">
    <property type="entry name" value="Tyr-DNA_phospho"/>
    <property type="match status" value="1"/>
</dbReference>
<feature type="compositionally biased region" description="Polar residues" evidence="12">
    <location>
        <begin position="105"/>
        <end position="127"/>
    </location>
</feature>